<comment type="caution">
    <text evidence="7">The sequence shown here is derived from an EMBL/GenBank/DDBJ whole genome shotgun (WGS) entry which is preliminary data.</text>
</comment>
<dbReference type="InterPro" id="IPR003599">
    <property type="entry name" value="Ig_sub"/>
</dbReference>
<evidence type="ECO:0000313" key="8">
    <source>
        <dbReference type="Proteomes" id="UP001591681"/>
    </source>
</evidence>
<reference evidence="7 8" key="1">
    <citation type="submission" date="2024-09" db="EMBL/GenBank/DDBJ databases">
        <title>A chromosome-level genome assembly of Gray's grenadier anchovy, Coilia grayii.</title>
        <authorList>
            <person name="Fu Z."/>
        </authorList>
    </citation>
    <scope>NUCLEOTIDE SEQUENCE [LARGE SCALE GENOMIC DNA]</scope>
    <source>
        <strain evidence="7">G4</strain>
        <tissue evidence="7">Muscle</tissue>
    </source>
</reference>
<evidence type="ECO:0000313" key="7">
    <source>
        <dbReference type="EMBL" id="KAL2086221.1"/>
    </source>
</evidence>
<organism evidence="7 8">
    <name type="scientific">Coilia grayii</name>
    <name type="common">Gray's grenadier anchovy</name>
    <dbReference type="NCBI Taxonomy" id="363190"/>
    <lineage>
        <taxon>Eukaryota</taxon>
        <taxon>Metazoa</taxon>
        <taxon>Chordata</taxon>
        <taxon>Craniata</taxon>
        <taxon>Vertebrata</taxon>
        <taxon>Euteleostomi</taxon>
        <taxon>Actinopterygii</taxon>
        <taxon>Neopterygii</taxon>
        <taxon>Teleostei</taxon>
        <taxon>Clupei</taxon>
        <taxon>Clupeiformes</taxon>
        <taxon>Clupeoidei</taxon>
        <taxon>Engraulidae</taxon>
        <taxon>Coilinae</taxon>
        <taxon>Coilia</taxon>
    </lineage>
</organism>
<dbReference type="SUPFAM" id="SSF48726">
    <property type="entry name" value="Immunoglobulin"/>
    <property type="match status" value="2"/>
</dbReference>
<feature type="transmembrane region" description="Helical" evidence="5">
    <location>
        <begin position="321"/>
        <end position="343"/>
    </location>
</feature>
<feature type="compositionally biased region" description="Polar residues" evidence="4">
    <location>
        <begin position="381"/>
        <end position="390"/>
    </location>
</feature>
<keyword evidence="3 5" id="KW-0472">Membrane</keyword>
<sequence>MCSTAGVYANDVVGYCGGRVSIRCEYDVQYGRRPKYFCQGEQNDCREKIRTSTKNKWVTKDRFSLFDNGTHYFIAGISDLSPSDTGKYWCGVSLLGGGVVQSEVNLEVKDELSTCGMTVLSTSYVGESLNVTCPYSDVHTHAAKYLCKSYRSQNCDYKVSVHTDSTWLHSDKVSLYDDRGRRAFTAVLGSLGVYDRGSYWCGVETGWEHGGEDGYRALIRKLQLTMAETRPTYSVSTERSTHPQKTAAPETTSAPLPVLSTAADTPPGVMLTTTSGPVHISTEPIYPPTATTGQSSLLPDKAPVSTSVPVIIEDSSGLWRMVVYAIVALLALVILCAILLLIIRHGKRARTAGYSPSHMSMEALWKSPLQSNSMGYLLNPSEFTSLEPNTSEPEPAESKAESEVLSSAPDNSESKPEASGQKTNDL</sequence>
<protein>
    <recommendedName>
        <fullName evidence="6">Immunoglobulin domain-containing protein</fullName>
    </recommendedName>
</protein>
<feature type="domain" description="Immunoglobulin" evidence="6">
    <location>
        <begin position="9"/>
        <end position="109"/>
    </location>
</feature>
<evidence type="ECO:0000256" key="3">
    <source>
        <dbReference type="ARBA" id="ARBA00023136"/>
    </source>
</evidence>
<dbReference type="InterPro" id="IPR050671">
    <property type="entry name" value="CD300_family_receptors"/>
</dbReference>
<dbReference type="EMBL" id="JBHFQA010000015">
    <property type="protein sequence ID" value="KAL2086221.1"/>
    <property type="molecule type" value="Genomic_DNA"/>
</dbReference>
<dbReference type="Gene3D" id="2.60.40.10">
    <property type="entry name" value="Immunoglobulins"/>
    <property type="match status" value="2"/>
</dbReference>
<keyword evidence="2 5" id="KW-0812">Transmembrane</keyword>
<keyword evidence="8" id="KW-1185">Reference proteome</keyword>
<feature type="domain" description="Immunoglobulin" evidence="6">
    <location>
        <begin position="118"/>
        <end position="221"/>
    </location>
</feature>
<accession>A0ABD1JHK2</accession>
<dbReference type="SMART" id="SM00409">
    <property type="entry name" value="IG"/>
    <property type="match status" value="2"/>
</dbReference>
<dbReference type="InterPro" id="IPR013106">
    <property type="entry name" value="Ig_V-set"/>
</dbReference>
<evidence type="ECO:0000256" key="2">
    <source>
        <dbReference type="ARBA" id="ARBA00022692"/>
    </source>
</evidence>
<comment type="subcellular location">
    <subcellularLocation>
        <location evidence="1">Membrane</location>
    </subcellularLocation>
</comment>
<gene>
    <name evidence="7" type="ORF">ACEWY4_017280</name>
</gene>
<evidence type="ECO:0000256" key="4">
    <source>
        <dbReference type="SAM" id="MobiDB-lite"/>
    </source>
</evidence>
<keyword evidence="5" id="KW-1133">Transmembrane helix</keyword>
<dbReference type="InterPro" id="IPR036179">
    <property type="entry name" value="Ig-like_dom_sf"/>
</dbReference>
<dbReference type="Proteomes" id="UP001591681">
    <property type="component" value="Unassembled WGS sequence"/>
</dbReference>
<dbReference type="Pfam" id="PF07686">
    <property type="entry name" value="V-set"/>
    <property type="match status" value="1"/>
</dbReference>
<feature type="region of interest" description="Disordered" evidence="4">
    <location>
        <begin position="380"/>
        <end position="426"/>
    </location>
</feature>
<evidence type="ECO:0000256" key="1">
    <source>
        <dbReference type="ARBA" id="ARBA00004370"/>
    </source>
</evidence>
<name>A0ABD1JHK2_9TELE</name>
<evidence type="ECO:0000256" key="5">
    <source>
        <dbReference type="SAM" id="Phobius"/>
    </source>
</evidence>
<proteinExistence type="predicted"/>
<dbReference type="PANTHER" id="PTHR11860:SF118">
    <property type="entry name" value="CMRF35-LIKE MOLECULE 3-RELATED"/>
    <property type="match status" value="1"/>
</dbReference>
<evidence type="ECO:0000259" key="6">
    <source>
        <dbReference type="SMART" id="SM00409"/>
    </source>
</evidence>
<dbReference type="InterPro" id="IPR013783">
    <property type="entry name" value="Ig-like_fold"/>
</dbReference>
<dbReference type="PANTHER" id="PTHR11860">
    <property type="entry name" value="POLYMERIC-IMMUNOGLOBULIN RECEPTOR"/>
    <property type="match status" value="1"/>
</dbReference>
<feature type="region of interest" description="Disordered" evidence="4">
    <location>
        <begin position="231"/>
        <end position="259"/>
    </location>
</feature>
<dbReference type="GO" id="GO:0016020">
    <property type="term" value="C:membrane"/>
    <property type="evidence" value="ECO:0007669"/>
    <property type="project" value="UniProtKB-SubCell"/>
</dbReference>
<dbReference type="AlphaFoldDB" id="A0ABD1JHK2"/>